<reference evidence="5 6" key="1">
    <citation type="submission" date="2018-11" db="EMBL/GenBank/DDBJ databases">
        <title>Novel bacteria species description.</title>
        <authorList>
            <person name="Han J.-H."/>
        </authorList>
    </citation>
    <scope>NUCLEOTIDE SEQUENCE [LARGE SCALE GENOMIC DNA]</scope>
    <source>
        <strain evidence="5 6">KCTC23259</strain>
    </source>
</reference>
<feature type="transmembrane region" description="Helical" evidence="3">
    <location>
        <begin position="6"/>
        <end position="22"/>
    </location>
</feature>
<accession>A0AAE3KW72</accession>
<dbReference type="InterPro" id="IPR004843">
    <property type="entry name" value="Calcineurin-like_PHP"/>
</dbReference>
<sequence>MNRIFFLGVVILIFLAIDYYFFQAVKVGIRGLNDSVRRWIKIIYWSIPVISLLISFLVIILYPEYLSAKVRNLIMASIFIIYISKIMGAAFLLIGDIVNMFNNIGLKLKGKIKPGNSITRGEFLAKGAMAVGGAHLGIMAYGIISGAHDYRIKKVPLYLKNLPKSFEGMTIAQLSDIHSGSFYNKTAVQGGVDMLLAQKPDVVFFTGDLVNNEAKELNDYFDVFKKVKAPLGVYSTLGNHDYGDYIPWDSEEKKVKNLETLIAGHKQMGWDILLDENRSIKLGGEQLGIVGIQNWGMGGFKKKGDLKKALLGTEEYTNKLLLSHDPSHWRAQVLGKTDIDAAFAGHTHGMQYGIEIGGFQWSPVQFRYKEWAGLYKENDQQLYVNRGFGFLGYPGRVGILPEITIFELKRA</sequence>
<evidence type="ECO:0000259" key="4">
    <source>
        <dbReference type="Pfam" id="PF00149"/>
    </source>
</evidence>
<keyword evidence="2" id="KW-0378">Hydrolase</keyword>
<dbReference type="Gene3D" id="3.60.21.10">
    <property type="match status" value="1"/>
</dbReference>
<dbReference type="PANTHER" id="PTHR31302:SF31">
    <property type="entry name" value="PHOSPHODIESTERASE YAEI"/>
    <property type="match status" value="1"/>
</dbReference>
<evidence type="ECO:0000256" key="1">
    <source>
        <dbReference type="ARBA" id="ARBA00022723"/>
    </source>
</evidence>
<feature type="transmembrane region" description="Helical" evidence="3">
    <location>
        <begin position="123"/>
        <end position="144"/>
    </location>
</feature>
<dbReference type="GO" id="GO:0046872">
    <property type="term" value="F:metal ion binding"/>
    <property type="evidence" value="ECO:0007669"/>
    <property type="project" value="UniProtKB-KW"/>
</dbReference>
<evidence type="ECO:0000313" key="6">
    <source>
        <dbReference type="Proteomes" id="UP001204144"/>
    </source>
</evidence>
<dbReference type="EMBL" id="RJUF01000009">
    <property type="protein sequence ID" value="MCP9762400.1"/>
    <property type="molecule type" value="Genomic_DNA"/>
</dbReference>
<keyword evidence="1" id="KW-0479">Metal-binding</keyword>
<evidence type="ECO:0000256" key="2">
    <source>
        <dbReference type="ARBA" id="ARBA00022801"/>
    </source>
</evidence>
<evidence type="ECO:0000313" key="5">
    <source>
        <dbReference type="EMBL" id="MCP9762400.1"/>
    </source>
</evidence>
<organism evidence="5 6">
    <name type="scientific">Lacihabitans soyangensis</name>
    <dbReference type="NCBI Taxonomy" id="869394"/>
    <lineage>
        <taxon>Bacteria</taxon>
        <taxon>Pseudomonadati</taxon>
        <taxon>Bacteroidota</taxon>
        <taxon>Cytophagia</taxon>
        <taxon>Cytophagales</taxon>
        <taxon>Leadbetterellaceae</taxon>
        <taxon>Lacihabitans</taxon>
    </lineage>
</organism>
<dbReference type="SUPFAM" id="SSF56300">
    <property type="entry name" value="Metallo-dependent phosphatases"/>
    <property type="match status" value="1"/>
</dbReference>
<evidence type="ECO:0000256" key="3">
    <source>
        <dbReference type="SAM" id="Phobius"/>
    </source>
</evidence>
<keyword evidence="3" id="KW-0812">Transmembrane</keyword>
<keyword evidence="3" id="KW-1133">Transmembrane helix</keyword>
<feature type="transmembrane region" description="Helical" evidence="3">
    <location>
        <begin position="74"/>
        <end position="102"/>
    </location>
</feature>
<dbReference type="RefSeq" id="WP_255036164.1">
    <property type="nucleotide sequence ID" value="NZ_RJUF01000009.1"/>
</dbReference>
<dbReference type="GO" id="GO:0016020">
    <property type="term" value="C:membrane"/>
    <property type="evidence" value="ECO:0007669"/>
    <property type="project" value="GOC"/>
</dbReference>
<dbReference type="Pfam" id="PF00149">
    <property type="entry name" value="Metallophos"/>
    <property type="match status" value="1"/>
</dbReference>
<protein>
    <submittedName>
        <fullName evidence="5">Metallophosphoesterase</fullName>
    </submittedName>
</protein>
<dbReference type="AlphaFoldDB" id="A0AAE3KW72"/>
<dbReference type="InterPro" id="IPR051158">
    <property type="entry name" value="Metallophosphoesterase_sf"/>
</dbReference>
<keyword evidence="3" id="KW-0472">Membrane</keyword>
<comment type="caution">
    <text evidence="5">The sequence shown here is derived from an EMBL/GenBank/DDBJ whole genome shotgun (WGS) entry which is preliminary data.</text>
</comment>
<dbReference type="PANTHER" id="PTHR31302">
    <property type="entry name" value="TRANSMEMBRANE PROTEIN WITH METALLOPHOSPHOESTERASE DOMAIN-RELATED"/>
    <property type="match status" value="1"/>
</dbReference>
<dbReference type="Proteomes" id="UP001204144">
    <property type="component" value="Unassembled WGS sequence"/>
</dbReference>
<feature type="domain" description="Calcineurin-like phosphoesterase" evidence="4">
    <location>
        <begin position="169"/>
        <end position="349"/>
    </location>
</feature>
<name>A0AAE3KW72_9BACT</name>
<keyword evidence="6" id="KW-1185">Reference proteome</keyword>
<gene>
    <name evidence="5" type="ORF">EGI31_05500</name>
</gene>
<proteinExistence type="predicted"/>
<dbReference type="InterPro" id="IPR029052">
    <property type="entry name" value="Metallo-depent_PP-like"/>
</dbReference>
<feature type="transmembrane region" description="Helical" evidence="3">
    <location>
        <begin position="42"/>
        <end position="62"/>
    </location>
</feature>
<dbReference type="GO" id="GO:0008758">
    <property type="term" value="F:UDP-2,3-diacylglucosamine hydrolase activity"/>
    <property type="evidence" value="ECO:0007669"/>
    <property type="project" value="TreeGrafter"/>
</dbReference>
<dbReference type="GO" id="GO:0009245">
    <property type="term" value="P:lipid A biosynthetic process"/>
    <property type="evidence" value="ECO:0007669"/>
    <property type="project" value="TreeGrafter"/>
</dbReference>